<evidence type="ECO:0000313" key="1">
    <source>
        <dbReference type="EMBL" id="RCW84559.1"/>
    </source>
</evidence>
<keyword evidence="2" id="KW-1185">Reference proteome</keyword>
<name>A0A368YY46_9HYPH</name>
<reference evidence="1 2" key="1">
    <citation type="submission" date="2018-07" db="EMBL/GenBank/DDBJ databases">
        <title>Genomic Encyclopedia of Type Strains, Phase III (KMG-III): the genomes of soil and plant-associated and newly described type strains.</title>
        <authorList>
            <person name="Whitman W."/>
        </authorList>
    </citation>
    <scope>NUCLEOTIDE SEQUENCE [LARGE SCALE GENOMIC DNA]</scope>
    <source>
        <strain evidence="1 2">31-25a</strain>
    </source>
</reference>
<sequence>MAAQQILIWENDPASSVLVMADKPSISTIPFKYTFPPPRLDPNQHPDTREFRYWNAAAALRRGADFWGPKVDRSEWLRGPALGVSLDLGPGWNANYDRRALNFYHGVTSTGNIYAAASPDMLCHELGHAMLDAIQPHLWITTSLEVEAFHESFGDISAILCSLQIPSMRDSILVSTGGNLYCNSRLSRVAEQFGTALHIHFPDDADPDCLRNAVKFFCYRDPNTLPSSAPTTQDSHSFSRIFTNAIFEALAGMLSLYPAPTSAQLLLVTEEMRDIVVEAVKSAGIVTNYYAEVAAKIVQKSAVKNPAYPAIFRAAFVRRNILSLESASTIMSLLNGTIGADADEGIDQTYVPKLAPLDSSHYGLDEPLFVQMPLDPVTTIARSATPDGRSMEPPSPEAAATAFVDQLFIKGLVNYGEFGDRDHKGDKDNKDPALAHTTHRIQREGDQLRLVRIRINCGSRHVC</sequence>
<comment type="caution">
    <text evidence="1">The sequence shown here is derived from an EMBL/GenBank/DDBJ whole genome shotgun (WGS) entry which is preliminary data.</text>
</comment>
<accession>A0A368YY46</accession>
<organism evidence="1 2">
    <name type="scientific">Phyllobacterium bourgognense</name>
    <dbReference type="NCBI Taxonomy" id="314236"/>
    <lineage>
        <taxon>Bacteria</taxon>
        <taxon>Pseudomonadati</taxon>
        <taxon>Pseudomonadota</taxon>
        <taxon>Alphaproteobacteria</taxon>
        <taxon>Hyphomicrobiales</taxon>
        <taxon>Phyllobacteriaceae</taxon>
        <taxon>Phyllobacterium</taxon>
    </lineage>
</organism>
<evidence type="ECO:0000313" key="2">
    <source>
        <dbReference type="Proteomes" id="UP000253324"/>
    </source>
</evidence>
<dbReference type="Proteomes" id="UP000253324">
    <property type="component" value="Unassembled WGS sequence"/>
</dbReference>
<protein>
    <submittedName>
        <fullName evidence="1">Uncharacterized protein</fullName>
    </submittedName>
</protein>
<proteinExistence type="predicted"/>
<dbReference type="SUPFAM" id="SSF55486">
    <property type="entry name" value="Metalloproteases ('zincins'), catalytic domain"/>
    <property type="match status" value="1"/>
</dbReference>
<dbReference type="EMBL" id="QPJM01000004">
    <property type="protein sequence ID" value="RCW84559.1"/>
    <property type="molecule type" value="Genomic_DNA"/>
</dbReference>
<dbReference type="OrthoDB" id="178184at2"/>
<dbReference type="AlphaFoldDB" id="A0A368YY46"/>
<gene>
    <name evidence="1" type="ORF">C7476_104316</name>
</gene>
<dbReference type="RefSeq" id="WP_147274642.1">
    <property type="nucleotide sequence ID" value="NZ_QPJM01000004.1"/>
</dbReference>